<protein>
    <submittedName>
        <fullName evidence="3">Uncharacterized protein</fullName>
    </submittedName>
</protein>
<feature type="chain" id="PRO_5019102591" evidence="2">
    <location>
        <begin position="17"/>
        <end position="230"/>
    </location>
</feature>
<dbReference type="Proteomes" id="UP000285146">
    <property type="component" value="Unassembled WGS sequence"/>
</dbReference>
<feature type="region of interest" description="Disordered" evidence="1">
    <location>
        <begin position="50"/>
        <end position="75"/>
    </location>
</feature>
<keyword evidence="2" id="KW-0732">Signal</keyword>
<evidence type="ECO:0000313" key="4">
    <source>
        <dbReference type="Proteomes" id="UP000285146"/>
    </source>
</evidence>
<dbReference type="InParanoid" id="A0A423VY81"/>
<feature type="signal peptide" evidence="2">
    <location>
        <begin position="1"/>
        <end position="16"/>
    </location>
</feature>
<feature type="compositionally biased region" description="Low complexity" evidence="1">
    <location>
        <begin position="95"/>
        <end position="149"/>
    </location>
</feature>
<gene>
    <name evidence="3" type="ORF">VPNG_09173</name>
</gene>
<comment type="caution">
    <text evidence="3">The sequence shown here is derived from an EMBL/GenBank/DDBJ whole genome shotgun (WGS) entry which is preliminary data.</text>
</comment>
<organism evidence="3 4">
    <name type="scientific">Cytospora leucostoma</name>
    <dbReference type="NCBI Taxonomy" id="1230097"/>
    <lineage>
        <taxon>Eukaryota</taxon>
        <taxon>Fungi</taxon>
        <taxon>Dikarya</taxon>
        <taxon>Ascomycota</taxon>
        <taxon>Pezizomycotina</taxon>
        <taxon>Sordariomycetes</taxon>
        <taxon>Sordariomycetidae</taxon>
        <taxon>Diaporthales</taxon>
        <taxon>Cytosporaceae</taxon>
        <taxon>Cytospora</taxon>
    </lineage>
</organism>
<evidence type="ECO:0000256" key="1">
    <source>
        <dbReference type="SAM" id="MobiDB-lite"/>
    </source>
</evidence>
<feature type="region of interest" description="Disordered" evidence="1">
    <location>
        <begin position="95"/>
        <end position="159"/>
    </location>
</feature>
<name>A0A423VY81_9PEZI</name>
<evidence type="ECO:0000313" key="3">
    <source>
        <dbReference type="EMBL" id="ROV96058.1"/>
    </source>
</evidence>
<accession>A0A423VY81</accession>
<sequence>MRVISLLPLLLAVAHAGPFTFPRQPDRRHVTLTAQDGQPLVLTIAQTITRISTTMPTPPTLPGSSGPGRTARPGEDDELELRAIFAPTGTADSAASISTASTLSQGSLSDSESESGSSSDSDPSAIPDSGRSEAQTSVQQHAAAAAQTTPAPPANDPDVASALAEQGYSQVTYYTCLTQGATYTHCGWHVPVVKVAAEGGVGGIYGRRNVGVAALGAACAIVLGNVVFGG</sequence>
<reference evidence="3 4" key="1">
    <citation type="submission" date="2015-09" db="EMBL/GenBank/DDBJ databases">
        <title>Host preference determinants of Valsa canker pathogens revealed by comparative genomics.</title>
        <authorList>
            <person name="Yin Z."/>
            <person name="Huang L."/>
        </authorList>
    </citation>
    <scope>NUCLEOTIDE SEQUENCE [LARGE SCALE GENOMIC DNA]</scope>
    <source>
        <strain evidence="3 4">SXYLt</strain>
    </source>
</reference>
<dbReference type="EMBL" id="LKEB01000069">
    <property type="protein sequence ID" value="ROV96058.1"/>
    <property type="molecule type" value="Genomic_DNA"/>
</dbReference>
<evidence type="ECO:0000256" key="2">
    <source>
        <dbReference type="SAM" id="SignalP"/>
    </source>
</evidence>
<dbReference type="OrthoDB" id="3542181at2759"/>
<proteinExistence type="predicted"/>
<keyword evidence="4" id="KW-1185">Reference proteome</keyword>
<dbReference type="AlphaFoldDB" id="A0A423VY81"/>